<dbReference type="Gene3D" id="1.10.1200.10">
    <property type="entry name" value="ACP-like"/>
    <property type="match status" value="1"/>
</dbReference>
<keyword evidence="2" id="KW-0597">Phosphoprotein</keyword>
<dbReference type="Pfam" id="PF00550">
    <property type="entry name" value="PP-binding"/>
    <property type="match status" value="1"/>
</dbReference>
<dbReference type="KEGG" id="amr:AM1_0725"/>
<name>B0CF84_ACAM1</name>
<organism evidence="4 5">
    <name type="scientific">Acaryochloris marina (strain MBIC 11017)</name>
    <dbReference type="NCBI Taxonomy" id="329726"/>
    <lineage>
        <taxon>Bacteria</taxon>
        <taxon>Bacillati</taxon>
        <taxon>Cyanobacteriota</taxon>
        <taxon>Cyanophyceae</taxon>
        <taxon>Acaryochloridales</taxon>
        <taxon>Acaryochloridaceae</taxon>
        <taxon>Acaryochloris</taxon>
    </lineage>
</organism>
<dbReference type="HOGENOM" id="CLU_1667776_0_0_3"/>
<dbReference type="RefSeq" id="WP_012161356.1">
    <property type="nucleotide sequence ID" value="NC_009925.1"/>
</dbReference>
<dbReference type="InterPro" id="IPR036736">
    <property type="entry name" value="ACP-like_sf"/>
</dbReference>
<reference evidence="4 5" key="1">
    <citation type="journal article" date="2008" name="Proc. Natl. Acad. Sci. U.S.A.">
        <title>Niche adaptation and genome expansion in the chlorophyll d-producing cyanobacterium Acaryochloris marina.</title>
        <authorList>
            <person name="Swingley W.D."/>
            <person name="Chen M."/>
            <person name="Cheung P.C."/>
            <person name="Conrad A.L."/>
            <person name="Dejesa L.C."/>
            <person name="Hao J."/>
            <person name="Honchak B.M."/>
            <person name="Karbach L.E."/>
            <person name="Kurdoglu A."/>
            <person name="Lahiri S."/>
            <person name="Mastrian S.D."/>
            <person name="Miyashita H."/>
            <person name="Page L."/>
            <person name="Ramakrishna P."/>
            <person name="Satoh S."/>
            <person name="Sattley W.M."/>
            <person name="Shimada Y."/>
            <person name="Taylor H.L."/>
            <person name="Tomo T."/>
            <person name="Tsuchiya T."/>
            <person name="Wang Z.T."/>
            <person name="Raymond J."/>
            <person name="Mimuro M."/>
            <person name="Blankenship R.E."/>
            <person name="Touchman J.W."/>
        </authorList>
    </citation>
    <scope>NUCLEOTIDE SEQUENCE [LARGE SCALE GENOMIC DNA]</scope>
    <source>
        <strain evidence="5">MBIC 11017</strain>
    </source>
</reference>
<feature type="domain" description="Carrier" evidence="3">
    <location>
        <begin position="32"/>
        <end position="106"/>
    </location>
</feature>
<dbReference type="EMBL" id="CP000828">
    <property type="protein sequence ID" value="ABW25771.1"/>
    <property type="molecule type" value="Genomic_DNA"/>
</dbReference>
<dbReference type="STRING" id="329726.AM1_0725"/>
<dbReference type="OrthoDB" id="425617at2"/>
<dbReference type="InterPro" id="IPR009081">
    <property type="entry name" value="PP-bd_ACP"/>
</dbReference>
<dbReference type="InterPro" id="IPR020806">
    <property type="entry name" value="PKS_PP-bd"/>
</dbReference>
<dbReference type="InterPro" id="IPR006162">
    <property type="entry name" value="Ppantetheine_attach_site"/>
</dbReference>
<gene>
    <name evidence="4" type="ordered locus">AM1_0725</name>
</gene>
<dbReference type="SMART" id="SM00823">
    <property type="entry name" value="PKS_PP"/>
    <property type="match status" value="1"/>
</dbReference>
<dbReference type="SUPFAM" id="SSF47336">
    <property type="entry name" value="ACP-like"/>
    <property type="match status" value="1"/>
</dbReference>
<evidence type="ECO:0000256" key="2">
    <source>
        <dbReference type="ARBA" id="ARBA00022553"/>
    </source>
</evidence>
<protein>
    <submittedName>
        <fullName evidence="4">Phosphopantetheine attachment site protein</fullName>
    </submittedName>
</protein>
<dbReference type="Proteomes" id="UP000000268">
    <property type="component" value="Chromosome"/>
</dbReference>
<dbReference type="GO" id="GO:0031177">
    <property type="term" value="F:phosphopantetheine binding"/>
    <property type="evidence" value="ECO:0007669"/>
    <property type="project" value="InterPro"/>
</dbReference>
<dbReference type="eggNOG" id="COG0236">
    <property type="taxonomic scope" value="Bacteria"/>
</dbReference>
<keyword evidence="1" id="KW-0596">Phosphopantetheine</keyword>
<dbReference type="PROSITE" id="PS50075">
    <property type="entry name" value="CARRIER"/>
    <property type="match status" value="1"/>
</dbReference>
<evidence type="ECO:0000313" key="5">
    <source>
        <dbReference type="Proteomes" id="UP000000268"/>
    </source>
</evidence>
<accession>B0CF84</accession>
<evidence type="ECO:0000259" key="3">
    <source>
        <dbReference type="PROSITE" id="PS50075"/>
    </source>
</evidence>
<evidence type="ECO:0000313" key="4">
    <source>
        <dbReference type="EMBL" id="ABW25771.1"/>
    </source>
</evidence>
<dbReference type="AlphaFoldDB" id="B0CF84"/>
<dbReference type="PROSITE" id="PS00012">
    <property type="entry name" value="PHOSPHOPANTETHEINE"/>
    <property type="match status" value="1"/>
</dbReference>
<evidence type="ECO:0000256" key="1">
    <source>
        <dbReference type="ARBA" id="ARBA00022450"/>
    </source>
</evidence>
<keyword evidence="5" id="KW-1185">Reference proteome</keyword>
<proteinExistence type="predicted"/>
<sequence length="151" mass="16587">MPIQDNYQSTVAVAEAQPQGAVSPLETSPKLADIQAWLKKHLATSLEMSPEEIDIDVDFIDYGMNSVEVVNISGELEHFLGRRLDPMLVLDYSNIRELSEHLVTDNEGSSPTTSALPTEADELLSKLDVLSDDEVDGLLNAMLSEHNVAHE</sequence>
<dbReference type="SMART" id="SM01294">
    <property type="entry name" value="PKS_PP_betabranch"/>
    <property type="match status" value="1"/>
</dbReference>